<accession>A0A2J6PT31</accession>
<protein>
    <submittedName>
        <fullName evidence="2">Uncharacterized protein</fullName>
    </submittedName>
</protein>
<proteinExistence type="predicted"/>
<dbReference type="EMBL" id="KZ613501">
    <property type="protein sequence ID" value="PMD17182.1"/>
    <property type="molecule type" value="Genomic_DNA"/>
</dbReference>
<evidence type="ECO:0000313" key="2">
    <source>
        <dbReference type="EMBL" id="PMD17182.1"/>
    </source>
</evidence>
<keyword evidence="3" id="KW-1185">Reference proteome</keyword>
<evidence type="ECO:0000256" key="1">
    <source>
        <dbReference type="SAM" id="MobiDB-lite"/>
    </source>
</evidence>
<organism evidence="2 3">
    <name type="scientific">Hyaloscypha hepaticicola</name>
    <dbReference type="NCBI Taxonomy" id="2082293"/>
    <lineage>
        <taxon>Eukaryota</taxon>
        <taxon>Fungi</taxon>
        <taxon>Dikarya</taxon>
        <taxon>Ascomycota</taxon>
        <taxon>Pezizomycotina</taxon>
        <taxon>Leotiomycetes</taxon>
        <taxon>Helotiales</taxon>
        <taxon>Hyaloscyphaceae</taxon>
        <taxon>Hyaloscypha</taxon>
    </lineage>
</organism>
<gene>
    <name evidence="2" type="ORF">NA56DRAFT_708062</name>
</gene>
<dbReference type="Proteomes" id="UP000235672">
    <property type="component" value="Unassembled WGS sequence"/>
</dbReference>
<dbReference type="AlphaFoldDB" id="A0A2J6PT31"/>
<sequence length="147" mass="16394">MENTTFDLLDNDYPLNYGPPEVPTSRASLASPAAERADQPSGEHALPLLQLSGWESEKQYDKSQLEEIVGHIKGNMEEGDMEEDINVSVEILPNILKNCKVHALAYNRCYNTAEMPPGEELGDVEGDRQAKLEEYCTWGPAQVKSDR</sequence>
<reference evidence="2 3" key="1">
    <citation type="submission" date="2016-05" db="EMBL/GenBank/DDBJ databases">
        <title>A degradative enzymes factory behind the ericoid mycorrhizal symbiosis.</title>
        <authorList>
            <consortium name="DOE Joint Genome Institute"/>
            <person name="Martino E."/>
            <person name="Morin E."/>
            <person name="Grelet G."/>
            <person name="Kuo A."/>
            <person name="Kohler A."/>
            <person name="Daghino S."/>
            <person name="Barry K."/>
            <person name="Choi C."/>
            <person name="Cichocki N."/>
            <person name="Clum A."/>
            <person name="Copeland A."/>
            <person name="Hainaut M."/>
            <person name="Haridas S."/>
            <person name="Labutti K."/>
            <person name="Lindquist E."/>
            <person name="Lipzen A."/>
            <person name="Khouja H.-R."/>
            <person name="Murat C."/>
            <person name="Ohm R."/>
            <person name="Olson A."/>
            <person name="Spatafora J."/>
            <person name="Veneault-Fourrey C."/>
            <person name="Henrissat B."/>
            <person name="Grigoriev I."/>
            <person name="Martin F."/>
            <person name="Perotto S."/>
        </authorList>
    </citation>
    <scope>NUCLEOTIDE SEQUENCE [LARGE SCALE GENOMIC DNA]</scope>
    <source>
        <strain evidence="2 3">UAMH 7357</strain>
    </source>
</reference>
<feature type="region of interest" description="Disordered" evidence="1">
    <location>
        <begin position="1"/>
        <end position="44"/>
    </location>
</feature>
<dbReference type="OrthoDB" id="4364447at2759"/>
<name>A0A2J6PT31_9HELO</name>
<evidence type="ECO:0000313" key="3">
    <source>
        <dbReference type="Proteomes" id="UP000235672"/>
    </source>
</evidence>